<dbReference type="Proteomes" id="UP001610335">
    <property type="component" value="Unassembled WGS sequence"/>
</dbReference>
<protein>
    <submittedName>
        <fullName evidence="1">Uncharacterized protein</fullName>
    </submittedName>
</protein>
<dbReference type="Gene3D" id="2.40.37.10">
    <property type="entry name" value="Lyase, Ornithine Decarboxylase, Chain A, domain 1"/>
    <property type="match status" value="1"/>
</dbReference>
<comment type="caution">
    <text evidence="1">The sequence shown here is derived from an EMBL/GenBank/DDBJ whole genome shotgun (WGS) entry which is preliminary data.</text>
</comment>
<proteinExistence type="predicted"/>
<keyword evidence="2" id="KW-1185">Reference proteome</keyword>
<sequence length="97" mass="10811">MISDAIKGVAASYCSAFYLVCRVIGTQTRSRGSNDHIQGEGLRDKLFANDGLYRNFLDVLIAGLTPTPIPLDSHGRGQQIFPLLGCFFKCRYTRQRI</sequence>
<evidence type="ECO:0000313" key="1">
    <source>
        <dbReference type="EMBL" id="KAL2819543.1"/>
    </source>
</evidence>
<dbReference type="InterPro" id="IPR009006">
    <property type="entry name" value="Ala_racemase/Decarboxylase_C"/>
</dbReference>
<evidence type="ECO:0000313" key="2">
    <source>
        <dbReference type="Proteomes" id="UP001610335"/>
    </source>
</evidence>
<dbReference type="EMBL" id="JBFXLS010000076">
    <property type="protein sequence ID" value="KAL2819543.1"/>
    <property type="molecule type" value="Genomic_DNA"/>
</dbReference>
<gene>
    <name evidence="1" type="ORF">BDW59DRAFT_151333</name>
</gene>
<accession>A0ABR4HVL4</accession>
<name>A0ABR4HVL4_9EURO</name>
<reference evidence="1 2" key="1">
    <citation type="submission" date="2024-07" db="EMBL/GenBank/DDBJ databases">
        <title>Section-level genome sequencing and comparative genomics of Aspergillus sections Usti and Cavernicolus.</title>
        <authorList>
            <consortium name="Lawrence Berkeley National Laboratory"/>
            <person name="Nybo J.L."/>
            <person name="Vesth T.C."/>
            <person name="Theobald S."/>
            <person name="Frisvad J.C."/>
            <person name="Larsen T.O."/>
            <person name="Kjaerboelling I."/>
            <person name="Rothschild-Mancinelli K."/>
            <person name="Lyhne E.K."/>
            <person name="Kogle M.E."/>
            <person name="Barry K."/>
            <person name="Clum A."/>
            <person name="Na H."/>
            <person name="Ledsgaard L."/>
            <person name="Lin J."/>
            <person name="Lipzen A."/>
            <person name="Kuo A."/>
            <person name="Riley R."/>
            <person name="Mondo S."/>
            <person name="LaButti K."/>
            <person name="Haridas S."/>
            <person name="Pangalinan J."/>
            <person name="Salamov A.A."/>
            <person name="Simmons B.A."/>
            <person name="Magnuson J.K."/>
            <person name="Chen J."/>
            <person name="Drula E."/>
            <person name="Henrissat B."/>
            <person name="Wiebenga A."/>
            <person name="Lubbers R.J."/>
            <person name="Gomes A.C."/>
            <person name="Makela M.R."/>
            <person name="Stajich J."/>
            <person name="Grigoriev I.V."/>
            <person name="Mortensen U.H."/>
            <person name="De vries R.P."/>
            <person name="Baker S.E."/>
            <person name="Andersen M.R."/>
        </authorList>
    </citation>
    <scope>NUCLEOTIDE SEQUENCE [LARGE SCALE GENOMIC DNA]</scope>
    <source>
        <strain evidence="1 2">CBS 600.67</strain>
    </source>
</reference>
<organism evidence="1 2">
    <name type="scientific">Aspergillus cavernicola</name>
    <dbReference type="NCBI Taxonomy" id="176166"/>
    <lineage>
        <taxon>Eukaryota</taxon>
        <taxon>Fungi</taxon>
        <taxon>Dikarya</taxon>
        <taxon>Ascomycota</taxon>
        <taxon>Pezizomycotina</taxon>
        <taxon>Eurotiomycetes</taxon>
        <taxon>Eurotiomycetidae</taxon>
        <taxon>Eurotiales</taxon>
        <taxon>Aspergillaceae</taxon>
        <taxon>Aspergillus</taxon>
        <taxon>Aspergillus subgen. Nidulantes</taxon>
    </lineage>
</organism>